<keyword evidence="2" id="KW-1185">Reference proteome</keyword>
<name>A0ACC0DMA0_9PEZI</name>
<organism evidence="1 2">
    <name type="scientific">Hypoxylon rubiginosum</name>
    <dbReference type="NCBI Taxonomy" id="110542"/>
    <lineage>
        <taxon>Eukaryota</taxon>
        <taxon>Fungi</taxon>
        <taxon>Dikarya</taxon>
        <taxon>Ascomycota</taxon>
        <taxon>Pezizomycotina</taxon>
        <taxon>Sordariomycetes</taxon>
        <taxon>Xylariomycetidae</taxon>
        <taxon>Xylariales</taxon>
        <taxon>Hypoxylaceae</taxon>
        <taxon>Hypoxylon</taxon>
    </lineage>
</organism>
<gene>
    <name evidence="1" type="ORF">F4821DRAFT_274163</name>
</gene>
<protein>
    <submittedName>
        <fullName evidence="1">S-adenosyl-L-methionine-dependent methyltransferase</fullName>
    </submittedName>
</protein>
<proteinExistence type="predicted"/>
<evidence type="ECO:0000313" key="1">
    <source>
        <dbReference type="EMBL" id="KAI6093650.1"/>
    </source>
</evidence>
<keyword evidence="1" id="KW-0808">Transferase</keyword>
<keyword evidence="1" id="KW-0489">Methyltransferase</keyword>
<dbReference type="Proteomes" id="UP001497680">
    <property type="component" value="Unassembled WGS sequence"/>
</dbReference>
<evidence type="ECO:0000313" key="2">
    <source>
        <dbReference type="Proteomes" id="UP001497680"/>
    </source>
</evidence>
<accession>A0ACC0DMA0</accession>
<comment type="caution">
    <text evidence="1">The sequence shown here is derived from an EMBL/GenBank/DDBJ whole genome shotgun (WGS) entry which is preliminary data.</text>
</comment>
<reference evidence="1 2" key="1">
    <citation type="journal article" date="2022" name="New Phytol.">
        <title>Ecological generalism drives hyperdiversity of secondary metabolite gene clusters in xylarialean endophytes.</title>
        <authorList>
            <person name="Franco M.E.E."/>
            <person name="Wisecaver J.H."/>
            <person name="Arnold A.E."/>
            <person name="Ju Y.M."/>
            <person name="Slot J.C."/>
            <person name="Ahrendt S."/>
            <person name="Moore L.P."/>
            <person name="Eastman K.E."/>
            <person name="Scott K."/>
            <person name="Konkel Z."/>
            <person name="Mondo S.J."/>
            <person name="Kuo A."/>
            <person name="Hayes R.D."/>
            <person name="Haridas S."/>
            <person name="Andreopoulos B."/>
            <person name="Riley R."/>
            <person name="LaButti K."/>
            <person name="Pangilinan J."/>
            <person name="Lipzen A."/>
            <person name="Amirebrahimi M."/>
            <person name="Yan J."/>
            <person name="Adam C."/>
            <person name="Keymanesh K."/>
            <person name="Ng V."/>
            <person name="Louie K."/>
            <person name="Northen T."/>
            <person name="Drula E."/>
            <person name="Henrissat B."/>
            <person name="Hsieh H.M."/>
            <person name="Youens-Clark K."/>
            <person name="Lutzoni F."/>
            <person name="Miadlikowska J."/>
            <person name="Eastwood D.C."/>
            <person name="Hamelin R.C."/>
            <person name="Grigoriev I.V."/>
            <person name="U'Ren J.M."/>
        </authorList>
    </citation>
    <scope>NUCLEOTIDE SEQUENCE [LARGE SCALE GENOMIC DNA]</scope>
    <source>
        <strain evidence="1 2">ER1909</strain>
    </source>
</reference>
<dbReference type="EMBL" id="MU394280">
    <property type="protein sequence ID" value="KAI6093650.1"/>
    <property type="molecule type" value="Genomic_DNA"/>
</dbReference>
<sequence length="421" mass="46968">MSAPRITELSSRIALNTSKLNEYFVAHNLPTPSFDVDGPLDFPSANDPDIDSIRFSIVDDTLELRRLILGPKLHLMSFSVNEILCQQVIIRYRLAHAFPVGGEATFTEIANISGLSEADTRQILRRAILLGIFAEPHPGVVAHTATSRLLAEDEVFHDWVGANVDDLGPASAHVCEAMEKWPSSEEPTQTGFALANNTDKSIYGFFSDHPERAERFANAMRALGSRDDLESHHTVNSFPWGELGDGIVVDIGGSRGTVVTAIARKYPSLSFVVQDLEPVVESGRKNIPPDVAERVQFMAHDFLTPQPVKNADVYYLRWILHNWPDKYCIIILRNLIPALKPGARIVVNDNVLPTPGGMSNWKETRLRSTDLTMKAIQNSHERELDDWKKLFAMVDHKLELLGAEQPSGSSLWMMVLQWKGD</sequence>